<feature type="non-terminal residue" evidence="10">
    <location>
        <position position="567"/>
    </location>
</feature>
<protein>
    <submittedName>
        <fullName evidence="10">Uncharacterized protein</fullName>
    </submittedName>
</protein>
<keyword evidence="3 8" id="KW-0349">Heme</keyword>
<evidence type="ECO:0000256" key="6">
    <source>
        <dbReference type="ARBA" id="ARBA00023004"/>
    </source>
</evidence>
<dbReference type="Proteomes" id="UP000258309">
    <property type="component" value="Unassembled WGS sequence"/>
</dbReference>
<dbReference type="CDD" id="cd11051">
    <property type="entry name" value="CYP59-like"/>
    <property type="match status" value="1"/>
</dbReference>
<accession>A0A3E2HGI8</accession>
<comment type="caution">
    <text evidence="10">The sequence shown here is derived from an EMBL/GenBank/DDBJ whole genome shotgun (WGS) entry which is preliminary data.</text>
</comment>
<keyword evidence="6 8" id="KW-0408">Iron</keyword>
<keyword evidence="9" id="KW-0472">Membrane</keyword>
<proteinExistence type="predicted"/>
<feature type="binding site" description="axial binding residue" evidence="8">
    <location>
        <position position="484"/>
    </location>
    <ligand>
        <name>heme</name>
        <dbReference type="ChEBI" id="CHEBI:30413"/>
    </ligand>
    <ligandPart>
        <name>Fe</name>
        <dbReference type="ChEBI" id="CHEBI:18248"/>
    </ligandPart>
</feature>
<evidence type="ECO:0000256" key="1">
    <source>
        <dbReference type="ARBA" id="ARBA00001971"/>
    </source>
</evidence>
<evidence type="ECO:0000313" key="11">
    <source>
        <dbReference type="Proteomes" id="UP000258309"/>
    </source>
</evidence>
<dbReference type="PRINTS" id="PR00385">
    <property type="entry name" value="P450"/>
</dbReference>
<dbReference type="GO" id="GO:0016705">
    <property type="term" value="F:oxidoreductase activity, acting on paired donors, with incorporation or reduction of molecular oxygen"/>
    <property type="evidence" value="ECO:0007669"/>
    <property type="project" value="InterPro"/>
</dbReference>
<sequence length="567" mass="63769">MDRTVLPVLQTSGSAVSLSNIIFSAAVVIVVGIASWIINLVRWRLDYKKLNGSLKTPPFSLAIGTIPGMIELAKVTPPRTHPQGLMTMLQQKYKLDNVFLLDNYPASAERQLIITDPEVAFHVTQNQSLLKSPTLRKFVAHLCGPTSILYTEGALWKKTRALFNPGFAIGHLTTLIPSIVDDTNIFVQTLNKHADADEVFPIEEDAAHLTIDIMGHIVLDHDLHAQTGKNELVECFRKTINWTPPAATINPLTGLNPLRPIMYKYYAWKMNSYLDNVLEARFRSKSDREITKGKRKPAIDLALDEYEAQQKERGLEVTGLDAAFKSTSIDQMKTFLFAGHDTSSSTICYAYHLLNLHPESLAKLRKELNKVFPGREAGEMIRENPNLVNKLPYALAVIKETLRLFPPASTVRQGDPNVKVTYNGQTYATEGHMVWVVSHAIHRRPDLFPSPEEFIPERFLPAPDNWQEIPKDAWRPFEKGPRACIGQELALLEMKIILAMTAREFDVRAAYEEWDTMLGREKPGDILGGRRGMFGYRAYQQLIASAKPVDGLPAKVTKMENPYSVDI</sequence>
<comment type="pathway">
    <text evidence="2">Secondary metabolite biosynthesis.</text>
</comment>
<keyword evidence="11" id="KW-1185">Reference proteome</keyword>
<dbReference type="Gene3D" id="1.10.630.10">
    <property type="entry name" value="Cytochrome P450"/>
    <property type="match status" value="1"/>
</dbReference>
<evidence type="ECO:0000256" key="3">
    <source>
        <dbReference type="ARBA" id="ARBA00022617"/>
    </source>
</evidence>
<gene>
    <name evidence="10" type="ORF">B7463_g3778</name>
</gene>
<dbReference type="InterPro" id="IPR036396">
    <property type="entry name" value="Cyt_P450_sf"/>
</dbReference>
<dbReference type="Pfam" id="PF00067">
    <property type="entry name" value="p450"/>
    <property type="match status" value="1"/>
</dbReference>
<dbReference type="OMA" id="LHHNDLV"/>
<evidence type="ECO:0000256" key="9">
    <source>
        <dbReference type="SAM" id="Phobius"/>
    </source>
</evidence>
<keyword evidence="9" id="KW-0812">Transmembrane</keyword>
<dbReference type="PANTHER" id="PTHR24305">
    <property type="entry name" value="CYTOCHROME P450"/>
    <property type="match status" value="1"/>
</dbReference>
<evidence type="ECO:0000256" key="2">
    <source>
        <dbReference type="ARBA" id="ARBA00005179"/>
    </source>
</evidence>
<dbReference type="InterPro" id="IPR002401">
    <property type="entry name" value="Cyt_P450_E_grp-I"/>
</dbReference>
<dbReference type="AlphaFoldDB" id="A0A3E2HGI8"/>
<dbReference type="PANTHER" id="PTHR24305:SF107">
    <property type="entry name" value="P450, PUTATIVE (EUROFUNG)-RELATED"/>
    <property type="match status" value="1"/>
</dbReference>
<dbReference type="STRING" id="5539.A0A3E2HGI8"/>
<dbReference type="OrthoDB" id="10029320at2759"/>
<dbReference type="GO" id="GO:0004497">
    <property type="term" value="F:monooxygenase activity"/>
    <property type="evidence" value="ECO:0007669"/>
    <property type="project" value="UniProtKB-KW"/>
</dbReference>
<dbReference type="GO" id="GO:0005506">
    <property type="term" value="F:iron ion binding"/>
    <property type="evidence" value="ECO:0007669"/>
    <property type="project" value="InterPro"/>
</dbReference>
<dbReference type="SUPFAM" id="SSF48264">
    <property type="entry name" value="Cytochrome P450"/>
    <property type="match status" value="1"/>
</dbReference>
<evidence type="ECO:0000256" key="8">
    <source>
        <dbReference type="PIRSR" id="PIRSR602401-1"/>
    </source>
</evidence>
<dbReference type="PRINTS" id="PR00463">
    <property type="entry name" value="EP450I"/>
</dbReference>
<dbReference type="InterPro" id="IPR050121">
    <property type="entry name" value="Cytochrome_P450_monoxygenase"/>
</dbReference>
<keyword evidence="7" id="KW-0503">Monooxygenase</keyword>
<keyword evidence="9" id="KW-1133">Transmembrane helix</keyword>
<evidence type="ECO:0000256" key="7">
    <source>
        <dbReference type="ARBA" id="ARBA00023033"/>
    </source>
</evidence>
<evidence type="ECO:0000256" key="5">
    <source>
        <dbReference type="ARBA" id="ARBA00023002"/>
    </source>
</evidence>
<keyword evidence="4 8" id="KW-0479">Metal-binding</keyword>
<feature type="transmembrane region" description="Helical" evidence="9">
    <location>
        <begin position="20"/>
        <end position="41"/>
    </location>
</feature>
<dbReference type="EMBL" id="NCSJ02000052">
    <property type="protein sequence ID" value="RFU32546.1"/>
    <property type="molecule type" value="Genomic_DNA"/>
</dbReference>
<feature type="non-terminal residue" evidence="10">
    <location>
        <position position="1"/>
    </location>
</feature>
<reference evidence="10 11" key="1">
    <citation type="submission" date="2018-05" db="EMBL/GenBank/DDBJ databases">
        <title>Draft genome sequence of Scytalidium lignicola DSM 105466, a ubiquitous saprotrophic fungus.</title>
        <authorList>
            <person name="Buettner E."/>
            <person name="Gebauer A.M."/>
            <person name="Hofrichter M."/>
            <person name="Liers C."/>
            <person name="Kellner H."/>
        </authorList>
    </citation>
    <scope>NUCLEOTIDE SEQUENCE [LARGE SCALE GENOMIC DNA]</scope>
    <source>
        <strain evidence="10 11">DSM 105466</strain>
    </source>
</reference>
<organism evidence="10 11">
    <name type="scientific">Scytalidium lignicola</name>
    <name type="common">Hyphomycete</name>
    <dbReference type="NCBI Taxonomy" id="5539"/>
    <lineage>
        <taxon>Eukaryota</taxon>
        <taxon>Fungi</taxon>
        <taxon>Dikarya</taxon>
        <taxon>Ascomycota</taxon>
        <taxon>Pezizomycotina</taxon>
        <taxon>Leotiomycetes</taxon>
        <taxon>Leotiomycetes incertae sedis</taxon>
        <taxon>Scytalidium</taxon>
    </lineage>
</organism>
<comment type="cofactor">
    <cofactor evidence="1 8">
        <name>heme</name>
        <dbReference type="ChEBI" id="CHEBI:30413"/>
    </cofactor>
</comment>
<keyword evidence="5" id="KW-0560">Oxidoreductase</keyword>
<dbReference type="GO" id="GO:0020037">
    <property type="term" value="F:heme binding"/>
    <property type="evidence" value="ECO:0007669"/>
    <property type="project" value="InterPro"/>
</dbReference>
<evidence type="ECO:0000313" key="10">
    <source>
        <dbReference type="EMBL" id="RFU32546.1"/>
    </source>
</evidence>
<name>A0A3E2HGI8_SCYLI</name>
<dbReference type="InterPro" id="IPR001128">
    <property type="entry name" value="Cyt_P450"/>
</dbReference>
<evidence type="ECO:0000256" key="4">
    <source>
        <dbReference type="ARBA" id="ARBA00022723"/>
    </source>
</evidence>